<accession>A0AAU7DEN8</accession>
<dbReference type="Gene3D" id="3.30.360.10">
    <property type="entry name" value="Dihydrodipicolinate Reductase, domain 2"/>
    <property type="match status" value="1"/>
</dbReference>
<dbReference type="RefSeq" id="WP_348260851.1">
    <property type="nucleotide sequence ID" value="NZ_CP121196.1"/>
</dbReference>
<gene>
    <name evidence="4" type="ORF">P8935_13665</name>
</gene>
<keyword evidence="2" id="KW-0560">Oxidoreductase</keyword>
<dbReference type="SUPFAM" id="SSF51735">
    <property type="entry name" value="NAD(P)-binding Rossmann-fold domains"/>
    <property type="match status" value="1"/>
</dbReference>
<dbReference type="PANTHER" id="PTHR43708">
    <property type="entry name" value="CONSERVED EXPRESSED OXIDOREDUCTASE (EUROFUNG)"/>
    <property type="match status" value="1"/>
</dbReference>
<protein>
    <submittedName>
        <fullName evidence="4">Gfo/Idh/MocA family oxidoreductase</fullName>
    </submittedName>
</protein>
<dbReference type="AlphaFoldDB" id="A0AAU7DEN8"/>
<dbReference type="EMBL" id="CP121196">
    <property type="protein sequence ID" value="XBH15617.1"/>
    <property type="molecule type" value="Genomic_DNA"/>
</dbReference>
<name>A0AAU7DEN8_9BACT</name>
<dbReference type="PANTHER" id="PTHR43708:SF5">
    <property type="entry name" value="CONSERVED EXPRESSED OXIDOREDUCTASE (EUROFUNG)-RELATED"/>
    <property type="match status" value="1"/>
</dbReference>
<dbReference type="InterPro" id="IPR036291">
    <property type="entry name" value="NAD(P)-bd_dom_sf"/>
</dbReference>
<sequence>MKRIAIIGCSEGNGHPFSYSSIINGYSDENLANSGWPGIYEYVRRRDPSEFGIDGIKITHAWTQHREVTEKLCKACRIPDMVDHPQELIGKVDAVIIARDDYETHFELAIPLLRAGLYVFVDKPLSLEASELRAFRPYLEKGQLMSCSGMRYARELDEPRADLAAYGRVKLIRGAIVLSWEKYGVHLLDAALGVTPAHPVSVRMLPSDHASAAVRLDDGALIQIDALGESARTFHLEIFGSQRNGTFDITDNFSMFRRMLWHFSESIRTDQPAIEPERTLEIMRVLIAGQIAQKENREVFINELSL</sequence>
<reference evidence="4" key="1">
    <citation type="submission" date="2023-03" db="EMBL/GenBank/DDBJ databases">
        <title>Edaphobacter sp.</title>
        <authorList>
            <person name="Huber K.J."/>
            <person name="Papendorf J."/>
            <person name="Pilke C."/>
            <person name="Bunk B."/>
            <person name="Sproeer C."/>
            <person name="Pester M."/>
        </authorList>
    </citation>
    <scope>NUCLEOTIDE SEQUENCE</scope>
    <source>
        <strain evidence="4">DSM 110680</strain>
    </source>
</reference>
<evidence type="ECO:0000259" key="3">
    <source>
        <dbReference type="Pfam" id="PF01408"/>
    </source>
</evidence>
<feature type="domain" description="Gfo/Idh/MocA-like oxidoreductase N-terminal" evidence="3">
    <location>
        <begin position="50"/>
        <end position="135"/>
    </location>
</feature>
<comment type="similarity">
    <text evidence="1">Belongs to the Gfo/Idh/MocA family.</text>
</comment>
<dbReference type="GO" id="GO:0000166">
    <property type="term" value="F:nucleotide binding"/>
    <property type="evidence" value="ECO:0007669"/>
    <property type="project" value="InterPro"/>
</dbReference>
<dbReference type="Pfam" id="PF01408">
    <property type="entry name" value="GFO_IDH_MocA"/>
    <property type="match status" value="1"/>
</dbReference>
<dbReference type="GO" id="GO:0016491">
    <property type="term" value="F:oxidoreductase activity"/>
    <property type="evidence" value="ECO:0007669"/>
    <property type="project" value="UniProtKB-KW"/>
</dbReference>
<dbReference type="InterPro" id="IPR000683">
    <property type="entry name" value="Gfo/Idh/MocA-like_OxRdtase_N"/>
</dbReference>
<dbReference type="Gene3D" id="3.40.50.720">
    <property type="entry name" value="NAD(P)-binding Rossmann-like Domain"/>
    <property type="match status" value="1"/>
</dbReference>
<proteinExistence type="inferred from homology"/>
<dbReference type="InterPro" id="IPR051317">
    <property type="entry name" value="Gfo/Idh/MocA_oxidoreduct"/>
</dbReference>
<organism evidence="4">
    <name type="scientific">Telmatobacter sp. DSM 110680</name>
    <dbReference type="NCBI Taxonomy" id="3036704"/>
    <lineage>
        <taxon>Bacteria</taxon>
        <taxon>Pseudomonadati</taxon>
        <taxon>Acidobacteriota</taxon>
        <taxon>Terriglobia</taxon>
        <taxon>Terriglobales</taxon>
        <taxon>Acidobacteriaceae</taxon>
        <taxon>Telmatobacter</taxon>
    </lineage>
</organism>
<evidence type="ECO:0000256" key="1">
    <source>
        <dbReference type="ARBA" id="ARBA00010928"/>
    </source>
</evidence>
<evidence type="ECO:0000256" key="2">
    <source>
        <dbReference type="ARBA" id="ARBA00023002"/>
    </source>
</evidence>
<evidence type="ECO:0000313" key="4">
    <source>
        <dbReference type="EMBL" id="XBH15617.1"/>
    </source>
</evidence>